<dbReference type="STRING" id="498292.SAMN05660845_1228"/>
<dbReference type="Pfam" id="PF14092">
    <property type="entry name" value="DUF4270"/>
    <property type="match status" value="1"/>
</dbReference>
<accession>A0A1I0XI00</accession>
<dbReference type="AlphaFoldDB" id="A0A1I0XI00"/>
<name>A0A1I0XI00_9FLAO</name>
<dbReference type="Proteomes" id="UP000199604">
    <property type="component" value="Unassembled WGS sequence"/>
</dbReference>
<protein>
    <recommendedName>
        <fullName evidence="3">DUF4270 domain-containing protein</fullName>
    </recommendedName>
</protein>
<dbReference type="EMBL" id="FOJT01000003">
    <property type="protein sequence ID" value="SFA99910.1"/>
    <property type="molecule type" value="Genomic_DNA"/>
</dbReference>
<keyword evidence="2" id="KW-1185">Reference proteome</keyword>
<organism evidence="1 2">
    <name type="scientific">Flavobacterium swingsii</name>
    <dbReference type="NCBI Taxonomy" id="498292"/>
    <lineage>
        <taxon>Bacteria</taxon>
        <taxon>Pseudomonadati</taxon>
        <taxon>Bacteroidota</taxon>
        <taxon>Flavobacteriia</taxon>
        <taxon>Flavobacteriales</taxon>
        <taxon>Flavobacteriaceae</taxon>
        <taxon>Flavobacterium</taxon>
    </lineage>
</organism>
<gene>
    <name evidence="1" type="ORF">SAMN05660845_1228</name>
</gene>
<reference evidence="2" key="1">
    <citation type="submission" date="2016-10" db="EMBL/GenBank/DDBJ databases">
        <authorList>
            <person name="Varghese N."/>
            <person name="Submissions S."/>
        </authorList>
    </citation>
    <scope>NUCLEOTIDE SEQUENCE [LARGE SCALE GENOMIC DNA]</scope>
    <source>
        <strain evidence="2">DSM 21789</strain>
    </source>
</reference>
<evidence type="ECO:0008006" key="3">
    <source>
        <dbReference type="Google" id="ProtNLM"/>
    </source>
</evidence>
<evidence type="ECO:0000313" key="1">
    <source>
        <dbReference type="EMBL" id="SFA99910.1"/>
    </source>
</evidence>
<evidence type="ECO:0000313" key="2">
    <source>
        <dbReference type="Proteomes" id="UP000199604"/>
    </source>
</evidence>
<dbReference type="RefSeq" id="WP_091475072.1">
    <property type="nucleotide sequence ID" value="NZ_FOJT01000003.1"/>
</dbReference>
<dbReference type="InterPro" id="IPR025366">
    <property type="entry name" value="DUF4270"/>
</dbReference>
<proteinExistence type="predicted"/>
<sequence length="557" mass="61586">MMNTTFLRKVTVVLVAVFFASCDKDYNTLGSDIVGNDNFTLTPELFSVKAYNQKVPAVESSNMFFNQLGVLVNSNTVLGKITTNFVTQLSLATLKPTFKSHVAIDSVVLTVPYFSTIISTDANGIGTYRLNSIYTTNTAANTYDPIDLKVFRNGVYLRDSDPVTFGAQKHYSDEDANFSANIDGPMLNNRVYNSLTPEIRNENTAFVPDTREYKKYKVVNNVITAEVESHNSPRMRLHLDNDYFKNNIILAPAANLDNNNAFKSYFKGLYFQVSESIAGKGTSMGLDFAKGDVTIYYKQDLVDAPSSPTPSANREMASLTLNMSGNTVGLFTNTNEGIDYTTAMNNVPQTEDKNLYLKGGQGSMAFLELFTSDELATLKSKNVLVNEANLTFTVNKTAMNSDKDKSQRIHIFNTDTNVPLYDYYLDSSVNANDGSLNKFVHGGIIETVGTGSTAKDKYKIRITEHINNILKETTGVTKNVRLGVVVTNNINVSSFGVLNPVEFSAPSFTDSSKKMTKFPVSSVMSPLGTVLYGSNYLPTDGDYDDRIKFEIYYTKPN</sequence>
<dbReference type="OrthoDB" id="1466062at2"/>